<keyword evidence="8 11" id="KW-1133">Transmembrane helix</keyword>
<evidence type="ECO:0000256" key="9">
    <source>
        <dbReference type="ARBA" id="ARBA00023065"/>
    </source>
</evidence>
<dbReference type="PANTHER" id="PTHR30042">
    <property type="entry name" value="POTASSIUM-TRANSPORTING ATPASE C CHAIN"/>
    <property type="match status" value="1"/>
</dbReference>
<comment type="subunit">
    <text evidence="11">The system is composed of three essential subunits: KdpA, KdpB and KdpC.</text>
</comment>
<name>A0A261SPM4_9BORD</name>
<protein>
    <recommendedName>
        <fullName evidence="11">Potassium-transporting ATPase KdpC subunit</fullName>
    </recommendedName>
    <alternativeName>
        <fullName evidence="11">ATP phosphohydrolase [potassium-transporting] C chain</fullName>
    </alternativeName>
    <alternativeName>
        <fullName evidence="11">Potassium-binding and translocating subunit C</fullName>
    </alternativeName>
    <alternativeName>
        <fullName evidence="11">Potassium-translocating ATPase C chain</fullName>
    </alternativeName>
</protein>
<keyword evidence="12" id="KW-0378">Hydrolase</keyword>
<keyword evidence="2 11" id="KW-1003">Cell membrane</keyword>
<organism evidence="12 13">
    <name type="scientific">Bordetella genomosp. 1</name>
    <dbReference type="NCBI Taxonomy" id="1395607"/>
    <lineage>
        <taxon>Bacteria</taxon>
        <taxon>Pseudomonadati</taxon>
        <taxon>Pseudomonadota</taxon>
        <taxon>Betaproteobacteria</taxon>
        <taxon>Burkholderiales</taxon>
        <taxon>Alcaligenaceae</taxon>
        <taxon>Bordetella</taxon>
    </lineage>
</organism>
<sequence length="204" mass="20593">METNMTASSTATSPRAAVLRPALTLFVALSLVTGLAYPLASTGLAGLLFPQQAAGSLIERDGTLVGSRLIGQAFSEPKYFWGRPSATAPMAYNAAASGGANLGPTNPALASAIAARAQALRDADPGNEAPVPVDLVTASGSGLDPHISPAAAEYQVARVARARGLATEPVRALVAAHTLAPALGLLGEPVVNVLELNLALDALH</sequence>
<keyword evidence="5 11" id="KW-0547">Nucleotide-binding</keyword>
<keyword evidence="3 11" id="KW-0633">Potassium transport</keyword>
<comment type="subcellular location">
    <subcellularLocation>
        <location evidence="11">Cell membrane</location>
        <topology evidence="11">Single-pass membrane protein</topology>
    </subcellularLocation>
</comment>
<dbReference type="NCBIfam" id="NF001454">
    <property type="entry name" value="PRK00315.1"/>
    <property type="match status" value="1"/>
</dbReference>
<dbReference type="PIRSF" id="PIRSF001296">
    <property type="entry name" value="K_ATPase_KdpC"/>
    <property type="match status" value="1"/>
</dbReference>
<accession>A0A261SPM4</accession>
<dbReference type="GO" id="GO:0005886">
    <property type="term" value="C:plasma membrane"/>
    <property type="evidence" value="ECO:0007669"/>
    <property type="project" value="UniProtKB-SubCell"/>
</dbReference>
<reference evidence="12 13" key="1">
    <citation type="submission" date="2017-05" db="EMBL/GenBank/DDBJ databases">
        <title>Complete and WGS of Bordetella genogroups.</title>
        <authorList>
            <person name="Spilker T."/>
            <person name="LiPuma J."/>
        </authorList>
    </citation>
    <scope>NUCLEOTIDE SEQUENCE [LARGE SCALE GENOMIC DNA]</scope>
    <source>
        <strain evidence="12 13">AU17610</strain>
    </source>
</reference>
<comment type="function">
    <text evidence="11">Part of the high-affinity ATP-driven potassium transport (or Kdp) system, which catalyzes the hydrolysis of ATP coupled with the electrogenic transport of potassium into the cytoplasm. This subunit acts as a catalytic chaperone that increases the ATP-binding affinity of the ATP-hydrolyzing subunit KdpB by the formation of a transient KdpB/KdpC/ATP ternary complex.</text>
</comment>
<evidence type="ECO:0000256" key="7">
    <source>
        <dbReference type="ARBA" id="ARBA00022958"/>
    </source>
</evidence>
<evidence type="ECO:0000256" key="6">
    <source>
        <dbReference type="ARBA" id="ARBA00022840"/>
    </source>
</evidence>
<dbReference type="InterPro" id="IPR003820">
    <property type="entry name" value="KdpC"/>
</dbReference>
<dbReference type="EMBL" id="NEVL01000002">
    <property type="protein sequence ID" value="OZI39095.1"/>
    <property type="molecule type" value="Genomic_DNA"/>
</dbReference>
<dbReference type="HAMAP" id="MF_00276">
    <property type="entry name" value="KdpC"/>
    <property type="match status" value="1"/>
</dbReference>
<keyword evidence="7 11" id="KW-0630">Potassium</keyword>
<evidence type="ECO:0000256" key="4">
    <source>
        <dbReference type="ARBA" id="ARBA00022692"/>
    </source>
</evidence>
<evidence type="ECO:0000256" key="11">
    <source>
        <dbReference type="HAMAP-Rule" id="MF_00276"/>
    </source>
</evidence>
<dbReference type="OrthoDB" id="9788285at2"/>
<proteinExistence type="inferred from homology"/>
<dbReference type="NCBIfam" id="TIGR00681">
    <property type="entry name" value="kdpC"/>
    <property type="match status" value="1"/>
</dbReference>
<keyword evidence="4 11" id="KW-0812">Transmembrane</keyword>
<keyword evidence="6 11" id="KW-0067">ATP-binding</keyword>
<keyword evidence="9 11" id="KW-0406">Ion transport</keyword>
<evidence type="ECO:0000256" key="2">
    <source>
        <dbReference type="ARBA" id="ARBA00022475"/>
    </source>
</evidence>
<evidence type="ECO:0000256" key="10">
    <source>
        <dbReference type="ARBA" id="ARBA00023136"/>
    </source>
</evidence>
<evidence type="ECO:0000256" key="3">
    <source>
        <dbReference type="ARBA" id="ARBA00022538"/>
    </source>
</evidence>
<evidence type="ECO:0000313" key="12">
    <source>
        <dbReference type="EMBL" id="OZI39095.1"/>
    </source>
</evidence>
<dbReference type="GO" id="GO:0005524">
    <property type="term" value="F:ATP binding"/>
    <property type="evidence" value="ECO:0007669"/>
    <property type="project" value="UniProtKB-UniRule"/>
</dbReference>
<comment type="similarity">
    <text evidence="11">Belongs to the KdpC family.</text>
</comment>
<dbReference type="Proteomes" id="UP000217005">
    <property type="component" value="Unassembled WGS sequence"/>
</dbReference>
<keyword evidence="10 11" id="KW-0472">Membrane</keyword>
<evidence type="ECO:0000256" key="8">
    <source>
        <dbReference type="ARBA" id="ARBA00022989"/>
    </source>
</evidence>
<evidence type="ECO:0000256" key="1">
    <source>
        <dbReference type="ARBA" id="ARBA00022448"/>
    </source>
</evidence>
<gene>
    <name evidence="11" type="primary">kdpC</name>
    <name evidence="12" type="ORF">CEG14_06075</name>
</gene>
<dbReference type="Pfam" id="PF02669">
    <property type="entry name" value="KdpC"/>
    <property type="match status" value="1"/>
</dbReference>
<keyword evidence="1 11" id="KW-0813">Transport</keyword>
<dbReference type="GO" id="GO:0008556">
    <property type="term" value="F:P-type potassium transmembrane transporter activity"/>
    <property type="evidence" value="ECO:0007669"/>
    <property type="project" value="InterPro"/>
</dbReference>
<evidence type="ECO:0000313" key="13">
    <source>
        <dbReference type="Proteomes" id="UP000217005"/>
    </source>
</evidence>
<evidence type="ECO:0000256" key="5">
    <source>
        <dbReference type="ARBA" id="ARBA00022741"/>
    </source>
</evidence>
<comment type="caution">
    <text evidence="12">The sequence shown here is derived from an EMBL/GenBank/DDBJ whole genome shotgun (WGS) entry which is preliminary data.</text>
</comment>
<dbReference type="PANTHER" id="PTHR30042:SF2">
    <property type="entry name" value="POTASSIUM-TRANSPORTING ATPASE KDPC SUBUNIT"/>
    <property type="match status" value="1"/>
</dbReference>
<dbReference type="AlphaFoldDB" id="A0A261SPM4"/>
<dbReference type="GO" id="GO:0016787">
    <property type="term" value="F:hydrolase activity"/>
    <property type="evidence" value="ECO:0007669"/>
    <property type="project" value="UniProtKB-KW"/>
</dbReference>